<evidence type="ECO:0000256" key="2">
    <source>
        <dbReference type="ARBA" id="ARBA00023125"/>
    </source>
</evidence>
<dbReference type="PROSITE" id="PS50956">
    <property type="entry name" value="HTH_ASNC_2"/>
    <property type="match status" value="1"/>
</dbReference>
<dbReference type="Gene3D" id="3.30.70.920">
    <property type="match status" value="1"/>
</dbReference>
<dbReference type="InterPro" id="IPR011008">
    <property type="entry name" value="Dimeric_a/b-barrel"/>
</dbReference>
<dbReference type="PROSITE" id="PS00519">
    <property type="entry name" value="HTH_ASNC_1"/>
    <property type="match status" value="1"/>
</dbReference>
<dbReference type="RefSeq" id="WP_390195697.1">
    <property type="nucleotide sequence ID" value="NZ_JBHMEP010000008.1"/>
</dbReference>
<keyword evidence="1" id="KW-0805">Transcription regulation</keyword>
<keyword evidence="2" id="KW-0238">DNA-binding</keyword>
<dbReference type="SUPFAM" id="SSF54909">
    <property type="entry name" value="Dimeric alpha+beta barrel"/>
    <property type="match status" value="1"/>
</dbReference>
<dbReference type="InterPro" id="IPR036390">
    <property type="entry name" value="WH_DNA-bd_sf"/>
</dbReference>
<evidence type="ECO:0000313" key="5">
    <source>
        <dbReference type="EMBL" id="MFB9136961.1"/>
    </source>
</evidence>
<proteinExistence type="predicted"/>
<dbReference type="InterPro" id="IPR019888">
    <property type="entry name" value="Tscrpt_reg_AsnC-like"/>
</dbReference>
<dbReference type="SUPFAM" id="SSF46785">
    <property type="entry name" value="Winged helix' DNA-binding domain"/>
    <property type="match status" value="1"/>
</dbReference>
<dbReference type="PANTHER" id="PTHR30154:SF34">
    <property type="entry name" value="TRANSCRIPTIONAL REGULATOR AZLB"/>
    <property type="match status" value="1"/>
</dbReference>
<dbReference type="Gene3D" id="1.10.10.10">
    <property type="entry name" value="Winged helix-like DNA-binding domain superfamily/Winged helix DNA-binding domain"/>
    <property type="match status" value="1"/>
</dbReference>
<dbReference type="SMART" id="SM00344">
    <property type="entry name" value="HTH_ASNC"/>
    <property type="match status" value="1"/>
</dbReference>
<accession>A0ABV5HRR9</accession>
<feature type="domain" description="HTH asnC-type" evidence="4">
    <location>
        <begin position="27"/>
        <end position="90"/>
    </location>
</feature>
<name>A0ABV5HRR9_9VIBR</name>
<dbReference type="InterPro" id="IPR011991">
    <property type="entry name" value="ArsR-like_HTH"/>
</dbReference>
<dbReference type="Pfam" id="PF01037">
    <property type="entry name" value="AsnC_trans_reg"/>
    <property type="match status" value="1"/>
</dbReference>
<evidence type="ECO:0000313" key="6">
    <source>
        <dbReference type="Proteomes" id="UP001589645"/>
    </source>
</evidence>
<gene>
    <name evidence="5" type="ORF">ACFFUV_18485</name>
</gene>
<dbReference type="EMBL" id="JBHMEP010000008">
    <property type="protein sequence ID" value="MFB9136961.1"/>
    <property type="molecule type" value="Genomic_DNA"/>
</dbReference>
<evidence type="ECO:0000256" key="1">
    <source>
        <dbReference type="ARBA" id="ARBA00023015"/>
    </source>
</evidence>
<organism evidence="5 6">
    <name type="scientific">Vibrio olivae</name>
    <dbReference type="NCBI Taxonomy" id="1243002"/>
    <lineage>
        <taxon>Bacteria</taxon>
        <taxon>Pseudomonadati</taxon>
        <taxon>Pseudomonadota</taxon>
        <taxon>Gammaproteobacteria</taxon>
        <taxon>Vibrionales</taxon>
        <taxon>Vibrionaceae</taxon>
        <taxon>Vibrio</taxon>
    </lineage>
</organism>
<protein>
    <submittedName>
        <fullName evidence="5">Lrp/AsnC family transcriptional regulator</fullName>
    </submittedName>
</protein>
<sequence length="176" mass="19890">MAEYADLPHFSPSFAEKPHGKTMSSTLDNFDKKILHILQLNCRVASEEIAGQVGLSASAVQRRIKRLREEGIIAAEVAIIDGNVSSHGVSFLAELEIERDNYAVIGQFKQWASDQHWIQQVFYVTGHFDLMLVINAPSPTDYDRYIEDLMARYPQIKRVTTNVVLDTPKKGLYLPI</sequence>
<keyword evidence="3" id="KW-0804">Transcription</keyword>
<evidence type="ECO:0000256" key="3">
    <source>
        <dbReference type="ARBA" id="ARBA00023163"/>
    </source>
</evidence>
<dbReference type="InterPro" id="IPR036388">
    <property type="entry name" value="WH-like_DNA-bd_sf"/>
</dbReference>
<dbReference type="PRINTS" id="PR00033">
    <property type="entry name" value="HTHASNC"/>
</dbReference>
<dbReference type="InterPro" id="IPR019885">
    <property type="entry name" value="Tscrpt_reg_HTH_AsnC-type_CS"/>
</dbReference>
<dbReference type="InterPro" id="IPR019887">
    <property type="entry name" value="Tscrpt_reg_AsnC/Lrp_C"/>
</dbReference>
<dbReference type="Pfam" id="PF13404">
    <property type="entry name" value="HTH_AsnC-type"/>
    <property type="match status" value="1"/>
</dbReference>
<dbReference type="Proteomes" id="UP001589645">
    <property type="component" value="Unassembled WGS sequence"/>
</dbReference>
<keyword evidence="6" id="KW-1185">Reference proteome</keyword>
<dbReference type="CDD" id="cd00090">
    <property type="entry name" value="HTH_ARSR"/>
    <property type="match status" value="1"/>
</dbReference>
<comment type="caution">
    <text evidence="5">The sequence shown here is derived from an EMBL/GenBank/DDBJ whole genome shotgun (WGS) entry which is preliminary data.</text>
</comment>
<evidence type="ECO:0000259" key="4">
    <source>
        <dbReference type="PROSITE" id="PS50956"/>
    </source>
</evidence>
<reference evidence="5 6" key="1">
    <citation type="submission" date="2024-09" db="EMBL/GenBank/DDBJ databases">
        <authorList>
            <person name="Sun Q."/>
            <person name="Mori K."/>
        </authorList>
    </citation>
    <scope>NUCLEOTIDE SEQUENCE [LARGE SCALE GENOMIC DNA]</scope>
    <source>
        <strain evidence="5 6">CECT 8064</strain>
    </source>
</reference>
<dbReference type="PANTHER" id="PTHR30154">
    <property type="entry name" value="LEUCINE-RESPONSIVE REGULATORY PROTEIN"/>
    <property type="match status" value="1"/>
</dbReference>
<dbReference type="InterPro" id="IPR000485">
    <property type="entry name" value="AsnC-type_HTH_dom"/>
</dbReference>